<dbReference type="Pfam" id="PF13832">
    <property type="entry name" value="zf-HC5HC2H_2"/>
    <property type="match status" value="1"/>
</dbReference>
<feature type="domain" description="Bromo" evidence="13">
    <location>
        <begin position="481"/>
        <end position="543"/>
    </location>
</feature>
<keyword evidence="4" id="KW-0677">Repeat</keyword>
<feature type="region of interest" description="Disordered" evidence="12">
    <location>
        <begin position="635"/>
        <end position="662"/>
    </location>
</feature>
<dbReference type="Pfam" id="PF13831">
    <property type="entry name" value="PHD_2"/>
    <property type="match status" value="1"/>
</dbReference>
<dbReference type="InterPro" id="IPR036427">
    <property type="entry name" value="Bromodomain-like_sf"/>
</dbReference>
<comment type="subcellular location">
    <subcellularLocation>
        <location evidence="1">Nucleus</location>
    </subcellularLocation>
</comment>
<dbReference type="InterPro" id="IPR019786">
    <property type="entry name" value="Zinc_finger_PHD-type_CS"/>
</dbReference>
<evidence type="ECO:0000259" key="15">
    <source>
        <dbReference type="PROSITE" id="PS50812"/>
    </source>
</evidence>
<dbReference type="OrthoDB" id="20839at2759"/>
<dbReference type="CDD" id="cd15492">
    <property type="entry name" value="PHD_BRPF_JADE_like"/>
    <property type="match status" value="1"/>
</dbReference>
<feature type="region of interest" description="Disordered" evidence="12">
    <location>
        <begin position="834"/>
        <end position="902"/>
    </location>
</feature>
<dbReference type="PROSITE" id="PS00633">
    <property type="entry name" value="BROMODOMAIN_1"/>
    <property type="match status" value="1"/>
</dbReference>
<evidence type="ECO:0000256" key="8">
    <source>
        <dbReference type="ARBA" id="ARBA00023117"/>
    </source>
</evidence>
<evidence type="ECO:0000259" key="16">
    <source>
        <dbReference type="PROSITE" id="PS51805"/>
    </source>
</evidence>
<dbReference type="SUPFAM" id="SSF63748">
    <property type="entry name" value="Tudor/PWWP/MBT"/>
    <property type="match status" value="1"/>
</dbReference>
<evidence type="ECO:0000256" key="2">
    <source>
        <dbReference type="ARBA" id="ARBA00022553"/>
    </source>
</evidence>
<keyword evidence="2" id="KW-0597">Phosphoprotein</keyword>
<keyword evidence="5 11" id="KW-0863">Zinc-finger</keyword>
<feature type="compositionally biased region" description="Basic and acidic residues" evidence="12">
    <location>
        <begin position="1096"/>
        <end position="1115"/>
    </location>
</feature>
<dbReference type="InterPro" id="IPR013083">
    <property type="entry name" value="Znf_RING/FYVE/PHD"/>
</dbReference>
<evidence type="ECO:0000256" key="5">
    <source>
        <dbReference type="ARBA" id="ARBA00022771"/>
    </source>
</evidence>
<dbReference type="PANTHER" id="PTHR13793:SF107">
    <property type="entry name" value="BROMODOMAIN-CONTAINING PROTEIN HOMOLOG"/>
    <property type="match status" value="1"/>
</dbReference>
<feature type="region of interest" description="Disordered" evidence="12">
    <location>
        <begin position="769"/>
        <end position="809"/>
    </location>
</feature>
<feature type="domain" description="PHD-type" evidence="14">
    <location>
        <begin position="132"/>
        <end position="182"/>
    </location>
</feature>
<dbReference type="InterPro" id="IPR019787">
    <property type="entry name" value="Znf_PHD-finger"/>
</dbReference>
<feature type="domain" description="PWWP" evidence="15">
    <location>
        <begin position="1169"/>
        <end position="1240"/>
    </location>
</feature>
<keyword evidence="7" id="KW-0007">Acetylation</keyword>
<evidence type="ECO:0000313" key="18">
    <source>
        <dbReference type="Proteomes" id="UP000807469"/>
    </source>
</evidence>
<feature type="region of interest" description="Disordered" evidence="12">
    <location>
        <begin position="699"/>
        <end position="722"/>
    </location>
</feature>
<evidence type="ECO:0000256" key="6">
    <source>
        <dbReference type="ARBA" id="ARBA00022833"/>
    </source>
</evidence>
<dbReference type="Proteomes" id="UP000807469">
    <property type="component" value="Unassembled WGS sequence"/>
</dbReference>
<dbReference type="FunFam" id="3.30.40.10:FF:000008">
    <property type="entry name" value="Bromodomain containing 1, isoform CRA_a"/>
    <property type="match status" value="1"/>
</dbReference>
<dbReference type="GO" id="GO:0006357">
    <property type="term" value="P:regulation of transcription by RNA polymerase II"/>
    <property type="evidence" value="ECO:0007669"/>
    <property type="project" value="TreeGrafter"/>
</dbReference>
<protein>
    <recommendedName>
        <fullName evidence="19">Peregrin</fullName>
    </recommendedName>
</protein>
<dbReference type="InterPro" id="IPR050701">
    <property type="entry name" value="Histone_Mod_Regulator"/>
</dbReference>
<dbReference type="InterPro" id="IPR001487">
    <property type="entry name" value="Bromodomain"/>
</dbReference>
<dbReference type="PRINTS" id="PR00503">
    <property type="entry name" value="BROMODOMAIN"/>
</dbReference>
<keyword evidence="3" id="KW-0479">Metal-binding</keyword>
<feature type="compositionally biased region" description="Pro residues" evidence="12">
    <location>
        <begin position="1005"/>
        <end position="1035"/>
    </location>
</feature>
<dbReference type="InterPro" id="IPR018359">
    <property type="entry name" value="Bromodomain_CS"/>
</dbReference>
<keyword evidence="18" id="KW-1185">Reference proteome</keyword>
<dbReference type="Pfam" id="PF00855">
    <property type="entry name" value="PWWP"/>
    <property type="match status" value="1"/>
</dbReference>
<feature type="compositionally biased region" description="Basic and acidic residues" evidence="12">
    <location>
        <begin position="886"/>
        <end position="896"/>
    </location>
</feature>
<dbReference type="Gene3D" id="1.20.920.10">
    <property type="entry name" value="Bromodomain-like"/>
    <property type="match status" value="1"/>
</dbReference>
<dbReference type="EMBL" id="MU155158">
    <property type="protein sequence ID" value="KAF9483021.1"/>
    <property type="molecule type" value="Genomic_DNA"/>
</dbReference>
<feature type="domain" description="PHD-type" evidence="16">
    <location>
        <begin position="186"/>
        <end position="298"/>
    </location>
</feature>
<dbReference type="GO" id="GO:0008270">
    <property type="term" value="F:zinc ion binding"/>
    <property type="evidence" value="ECO:0007669"/>
    <property type="project" value="UniProtKB-KW"/>
</dbReference>
<dbReference type="Gene3D" id="2.30.30.140">
    <property type="match status" value="1"/>
</dbReference>
<dbReference type="PROSITE" id="PS50016">
    <property type="entry name" value="ZF_PHD_2"/>
    <property type="match status" value="1"/>
</dbReference>
<feature type="compositionally biased region" description="Basic and acidic residues" evidence="12">
    <location>
        <begin position="963"/>
        <end position="975"/>
    </location>
</feature>
<evidence type="ECO:0000259" key="14">
    <source>
        <dbReference type="PROSITE" id="PS50016"/>
    </source>
</evidence>
<evidence type="ECO:0000256" key="1">
    <source>
        <dbReference type="ARBA" id="ARBA00004123"/>
    </source>
</evidence>
<organism evidence="17 18">
    <name type="scientific">Pholiota conissans</name>
    <dbReference type="NCBI Taxonomy" id="109636"/>
    <lineage>
        <taxon>Eukaryota</taxon>
        <taxon>Fungi</taxon>
        <taxon>Dikarya</taxon>
        <taxon>Basidiomycota</taxon>
        <taxon>Agaricomycotina</taxon>
        <taxon>Agaricomycetes</taxon>
        <taxon>Agaricomycetidae</taxon>
        <taxon>Agaricales</taxon>
        <taxon>Agaricineae</taxon>
        <taxon>Strophariaceae</taxon>
        <taxon>Pholiota</taxon>
    </lineage>
</organism>
<dbReference type="PROSITE" id="PS50014">
    <property type="entry name" value="BROMODOMAIN_2"/>
    <property type="match status" value="1"/>
</dbReference>
<dbReference type="SUPFAM" id="SSF57903">
    <property type="entry name" value="FYVE/PHD zinc finger"/>
    <property type="match status" value="1"/>
</dbReference>
<dbReference type="SMART" id="SM00297">
    <property type="entry name" value="BROMO"/>
    <property type="match status" value="1"/>
</dbReference>
<reference evidence="17" key="1">
    <citation type="submission" date="2020-11" db="EMBL/GenBank/DDBJ databases">
        <authorList>
            <consortium name="DOE Joint Genome Institute"/>
            <person name="Ahrendt S."/>
            <person name="Riley R."/>
            <person name="Andreopoulos W."/>
            <person name="Labutti K."/>
            <person name="Pangilinan J."/>
            <person name="Ruiz-Duenas F.J."/>
            <person name="Barrasa J.M."/>
            <person name="Sanchez-Garcia M."/>
            <person name="Camarero S."/>
            <person name="Miyauchi S."/>
            <person name="Serrano A."/>
            <person name="Linde D."/>
            <person name="Babiker R."/>
            <person name="Drula E."/>
            <person name="Ayuso-Fernandez I."/>
            <person name="Pacheco R."/>
            <person name="Padilla G."/>
            <person name="Ferreira P."/>
            <person name="Barriuso J."/>
            <person name="Kellner H."/>
            <person name="Castanera R."/>
            <person name="Alfaro M."/>
            <person name="Ramirez L."/>
            <person name="Pisabarro A.G."/>
            <person name="Kuo A."/>
            <person name="Tritt A."/>
            <person name="Lipzen A."/>
            <person name="He G."/>
            <person name="Yan M."/>
            <person name="Ng V."/>
            <person name="Cullen D."/>
            <person name="Martin F."/>
            <person name="Rosso M.-N."/>
            <person name="Henrissat B."/>
            <person name="Hibbett D."/>
            <person name="Martinez A.T."/>
            <person name="Grigoriev I.V."/>
        </authorList>
    </citation>
    <scope>NUCLEOTIDE SEQUENCE</scope>
    <source>
        <strain evidence="17">CIRM-BRFM 674</strain>
    </source>
</reference>
<dbReference type="GO" id="GO:0006325">
    <property type="term" value="P:chromatin organization"/>
    <property type="evidence" value="ECO:0007669"/>
    <property type="project" value="UniProtKB-ARBA"/>
</dbReference>
<evidence type="ECO:0000256" key="3">
    <source>
        <dbReference type="ARBA" id="ARBA00022723"/>
    </source>
</evidence>
<feature type="compositionally biased region" description="Basic residues" evidence="12">
    <location>
        <begin position="1151"/>
        <end position="1163"/>
    </location>
</feature>
<evidence type="ECO:0000313" key="17">
    <source>
        <dbReference type="EMBL" id="KAF9483021.1"/>
    </source>
</evidence>
<proteinExistence type="predicted"/>
<dbReference type="SUPFAM" id="SSF47370">
    <property type="entry name" value="Bromodomain"/>
    <property type="match status" value="1"/>
</dbReference>
<dbReference type="Pfam" id="PF00439">
    <property type="entry name" value="Bromodomain"/>
    <property type="match status" value="1"/>
</dbReference>
<feature type="compositionally biased region" description="Low complexity" evidence="12">
    <location>
        <begin position="1071"/>
        <end position="1080"/>
    </location>
</feature>
<comment type="caution">
    <text evidence="17">The sequence shown here is derived from an EMBL/GenBank/DDBJ whole genome shotgun (WGS) entry which is preliminary data.</text>
</comment>
<evidence type="ECO:0000256" key="10">
    <source>
        <dbReference type="PROSITE-ProRule" id="PRU00035"/>
    </source>
</evidence>
<evidence type="ECO:0000256" key="7">
    <source>
        <dbReference type="ARBA" id="ARBA00022990"/>
    </source>
</evidence>
<name>A0A9P6CWK7_9AGAR</name>
<keyword evidence="6" id="KW-0862">Zinc</keyword>
<dbReference type="Gene3D" id="3.30.40.10">
    <property type="entry name" value="Zinc/RING finger domain, C3HC4 (zinc finger)"/>
    <property type="match status" value="2"/>
</dbReference>
<keyword evidence="8 10" id="KW-0103">Bromodomain</keyword>
<gene>
    <name evidence="17" type="ORF">BDN70DRAFT_358633</name>
</gene>
<evidence type="ECO:0000256" key="11">
    <source>
        <dbReference type="PROSITE-ProRule" id="PRU00146"/>
    </source>
</evidence>
<accession>A0A9P6CWK7</accession>
<feature type="region of interest" description="Disordered" evidence="12">
    <location>
        <begin position="1276"/>
        <end position="1301"/>
    </location>
</feature>
<dbReference type="SMART" id="SM00249">
    <property type="entry name" value="PHD"/>
    <property type="match status" value="2"/>
</dbReference>
<dbReference type="CDD" id="cd04369">
    <property type="entry name" value="Bromodomain"/>
    <property type="match status" value="1"/>
</dbReference>
<dbReference type="InterPro" id="IPR001965">
    <property type="entry name" value="Znf_PHD"/>
</dbReference>
<sequence length="1301" mass="145729">MGRGNATSPPTNQSLPKVEYEVINDDKLKLPGGVHDLQARGFGYNDFSDFRRPDHYVRHIEPLESDLAKTVEYDMDEQDQEWLDVVNAERTKQQLDKVSCESFEIIMDRLEKEWFDLTKNIPKPDFAMPSEDSTCAVCDDSEGENSNAIVFCDGCNLAVHQDCYGVPYIPEGQWLCRKCTVSPEVPVSCDLCPNEGGAFKQTVNGEWVHLLCAIWIPETRVANDVFMEPITGVERISKQRWKLRCSICNQRYGACIQCTKPSCFVAFHATCARKEKLLMPMKSAQGAEPASLKCFCDRHLPEEQQEARAAALALDETRDRNAPATQLASKSARAYAKTYKPGPPLVPAIIVRRISEYISRIKIRKKIEFIQQMSRYWSLKREARRGAPLLKRLHLEPWTANAGTKQLTEEEQLMRLDQLQRLRQDLTKLQVLTNLCRKREIRKLRQAEVIYEVLSEGLFPHYPALRLAFERIMAFDRQDHFKNPVSKQDVPDYFEVIKKPMCWSYIDAKLDQHKYWDLQTFRDDVELVIENALSYNTAGTVFHKTALRIKKEARNVLAELESLKYTHPNVVVKRAEGEDEEDNLPLIGDLEPPLDVLQLLISSDAIKSDLNMELDVDPITSLINYEFAKVKPPPLPSPLIPHPPARVRKPKVQKTKTRPKRDYKAELERARINREAREAAAAEALAALQMGILTTPVQHEEKEHGQETGEGHEGKWESHEQVDAREARRRDREMQAMLDASAGFRAPRTRAAQAEAVHVEEETFITSLASGSAGPFPPSEPSAELGKTVQPLKKRASVAGPSTPSSIPRVVHDVDRRDSFNMFNAGWIFAPDQKRGGRITTERPPLPPPRKRQKTDHPVSRLSVVSTAPSENYTLQRTPQQSSDPQEPKHNVHEPSDGAMDVDVNVEGDRSFESQLGGPESVISHAQSADSSLLVEEPLNVVTQPNGVVIIEKLDTPAIRREKAMRKKAEKEKQRQAARVAGEASAPVSAEGSSSLRNFTFIRYSPPPPPVFSPPPPPPSAPPSSAPPSSAPPSAPLYARPPVSSYQRLPSPYADQSGGYVYDLDAESELSELSSSSAGAPSPPADDVEEPPAIETEERLVAEKEEPPAPDKEPPVTDTAPPVVNKKSPAVDVKEPPPPTPTIEPIAGPSKSKRASRAKKPKKKELFPDGTIVWAKSESFPWWPAVVHADNSPQVPRNILAAAKEKRQKRKVKLYIVQYYDKQNSWQSVPRDKLQELGENKKLDEEMLTSSQKQKWKTSASKQQCREAYRIALAEMDMDGSSNHPTELSVGGEDADGESEN</sequence>
<dbReference type="CDD" id="cd05839">
    <property type="entry name" value="PWWP_BRPF"/>
    <property type="match status" value="1"/>
</dbReference>
<feature type="region of interest" description="Disordered" evidence="12">
    <location>
        <begin position="963"/>
        <end position="1167"/>
    </location>
</feature>
<evidence type="ECO:0008006" key="19">
    <source>
        <dbReference type="Google" id="ProtNLM"/>
    </source>
</evidence>
<dbReference type="Pfam" id="PF10513">
    <property type="entry name" value="EPL1"/>
    <property type="match status" value="1"/>
</dbReference>
<feature type="compositionally biased region" description="Pro residues" evidence="12">
    <location>
        <begin position="635"/>
        <end position="644"/>
    </location>
</feature>
<feature type="compositionally biased region" description="Polar residues" evidence="12">
    <location>
        <begin position="863"/>
        <end position="885"/>
    </location>
</feature>
<dbReference type="InterPro" id="IPR034732">
    <property type="entry name" value="EPHD"/>
</dbReference>
<dbReference type="PANTHER" id="PTHR13793">
    <property type="entry name" value="PHD FINGER PROTEINS"/>
    <property type="match status" value="1"/>
</dbReference>
<evidence type="ECO:0000256" key="9">
    <source>
        <dbReference type="ARBA" id="ARBA00023242"/>
    </source>
</evidence>
<dbReference type="GO" id="GO:0005634">
    <property type="term" value="C:nucleus"/>
    <property type="evidence" value="ECO:0007669"/>
    <property type="project" value="UniProtKB-SubCell"/>
</dbReference>
<dbReference type="PROSITE" id="PS51805">
    <property type="entry name" value="EPHD"/>
    <property type="match status" value="1"/>
</dbReference>
<dbReference type="InterPro" id="IPR011011">
    <property type="entry name" value="Znf_FYVE_PHD"/>
</dbReference>
<dbReference type="FunFam" id="3.30.40.10:FF:000007">
    <property type="entry name" value="Bromodomain containing 1, isoform CRA_b"/>
    <property type="match status" value="1"/>
</dbReference>
<dbReference type="PROSITE" id="PS01359">
    <property type="entry name" value="ZF_PHD_1"/>
    <property type="match status" value="1"/>
</dbReference>
<dbReference type="SMART" id="SM00293">
    <property type="entry name" value="PWWP"/>
    <property type="match status" value="1"/>
</dbReference>
<dbReference type="PROSITE" id="PS50812">
    <property type="entry name" value="PWWP"/>
    <property type="match status" value="1"/>
</dbReference>
<dbReference type="InterPro" id="IPR000313">
    <property type="entry name" value="PWWP_dom"/>
</dbReference>
<evidence type="ECO:0000256" key="12">
    <source>
        <dbReference type="SAM" id="MobiDB-lite"/>
    </source>
</evidence>
<dbReference type="InterPro" id="IPR019542">
    <property type="entry name" value="Enhancer_polycomb-like_N"/>
</dbReference>
<keyword evidence="9" id="KW-0539">Nucleus</keyword>
<evidence type="ECO:0000259" key="13">
    <source>
        <dbReference type="PROSITE" id="PS50014"/>
    </source>
</evidence>
<evidence type="ECO:0000256" key="4">
    <source>
        <dbReference type="ARBA" id="ARBA00022737"/>
    </source>
</evidence>
<feature type="compositionally biased region" description="Basic residues" evidence="12">
    <location>
        <begin position="645"/>
        <end position="659"/>
    </location>
</feature>